<reference evidence="2 3" key="1">
    <citation type="submission" date="2020-07" db="EMBL/GenBank/DDBJ databases">
        <title>Luteimonas sp. SJ-92.</title>
        <authorList>
            <person name="Huang X.-X."/>
            <person name="Xu L."/>
            <person name="Sun J.-Q."/>
        </authorList>
    </citation>
    <scope>NUCLEOTIDE SEQUENCE [LARGE SCALE GENOMIC DNA]</scope>
    <source>
        <strain evidence="2 3">SJ-92</strain>
    </source>
</reference>
<evidence type="ECO:0000313" key="3">
    <source>
        <dbReference type="Proteomes" id="UP000578091"/>
    </source>
</evidence>
<protein>
    <submittedName>
        <fullName evidence="2">DUF3108 domain-containing protein</fullName>
    </submittedName>
</protein>
<dbReference type="AlphaFoldDB" id="A0A853JDT1"/>
<keyword evidence="1" id="KW-0732">Signal</keyword>
<evidence type="ECO:0000313" key="2">
    <source>
        <dbReference type="EMBL" id="NZA27481.1"/>
    </source>
</evidence>
<dbReference type="InterPro" id="IPR021457">
    <property type="entry name" value="DUF3108"/>
</dbReference>
<organism evidence="2 3">
    <name type="scientific">Luteimonas salinisoli</name>
    <dbReference type="NCBI Taxonomy" id="2752307"/>
    <lineage>
        <taxon>Bacteria</taxon>
        <taxon>Pseudomonadati</taxon>
        <taxon>Pseudomonadota</taxon>
        <taxon>Gammaproteobacteria</taxon>
        <taxon>Lysobacterales</taxon>
        <taxon>Lysobacteraceae</taxon>
        <taxon>Luteimonas</taxon>
    </lineage>
</organism>
<comment type="caution">
    <text evidence="2">The sequence shown here is derived from an EMBL/GenBank/DDBJ whole genome shotgun (WGS) entry which is preliminary data.</text>
</comment>
<proteinExistence type="predicted"/>
<dbReference type="Pfam" id="PF11306">
    <property type="entry name" value="DUF3108"/>
    <property type="match status" value="1"/>
</dbReference>
<gene>
    <name evidence="2" type="ORF">H0E84_13910</name>
</gene>
<sequence length="229" mass="25179">MARRLMFATALCLASTAGWAVEPFSAQYRANYMGMQGNGRMTLQPAGAGRWRYSLDVTGMGARLSQSTTFEEHGGRWRPVSSSDSQAGESGLAAMLVKKRSVEATYDWNKGEARWSGDVDEDEAGPVVLRAGDMDGMLMNLALVRDVAAGEPLEYRLVEDGRAKPQKFRVDGTESIDVAGESKQATRVVREDGSRKITAWIVDGMPVPARILQQRRGRDHIDLQLQSIQ</sequence>
<keyword evidence="3" id="KW-1185">Reference proteome</keyword>
<feature type="chain" id="PRO_5032775339" evidence="1">
    <location>
        <begin position="21"/>
        <end position="229"/>
    </location>
</feature>
<dbReference type="Proteomes" id="UP000578091">
    <property type="component" value="Unassembled WGS sequence"/>
</dbReference>
<accession>A0A853JDT1</accession>
<evidence type="ECO:0000256" key="1">
    <source>
        <dbReference type="SAM" id="SignalP"/>
    </source>
</evidence>
<name>A0A853JDT1_9GAMM</name>
<feature type="signal peptide" evidence="1">
    <location>
        <begin position="1"/>
        <end position="20"/>
    </location>
</feature>
<dbReference type="EMBL" id="JACCKA010000078">
    <property type="protein sequence ID" value="NZA27481.1"/>
    <property type="molecule type" value="Genomic_DNA"/>
</dbReference>